<dbReference type="AlphaFoldDB" id="A0A6J0BGC3"/>
<dbReference type="FunCoup" id="A0A6J0BGC3">
    <property type="interactions" value="210"/>
</dbReference>
<evidence type="ECO:0000256" key="9">
    <source>
        <dbReference type="SAM" id="MobiDB-lite"/>
    </source>
</evidence>
<organism evidence="12">
    <name type="scientific">Neodiprion lecontei</name>
    <name type="common">Redheaded pine sawfly</name>
    <dbReference type="NCBI Taxonomy" id="441921"/>
    <lineage>
        <taxon>Eukaryota</taxon>
        <taxon>Metazoa</taxon>
        <taxon>Ecdysozoa</taxon>
        <taxon>Arthropoda</taxon>
        <taxon>Hexapoda</taxon>
        <taxon>Insecta</taxon>
        <taxon>Pterygota</taxon>
        <taxon>Neoptera</taxon>
        <taxon>Endopterygota</taxon>
        <taxon>Hymenoptera</taxon>
        <taxon>Tenthredinoidea</taxon>
        <taxon>Diprionidae</taxon>
        <taxon>Diprioninae</taxon>
        <taxon>Neodiprion</taxon>
    </lineage>
</organism>
<dbReference type="OrthoDB" id="529194at2759"/>
<dbReference type="GO" id="GO:0044183">
    <property type="term" value="F:protein folding chaperone"/>
    <property type="evidence" value="ECO:0007669"/>
    <property type="project" value="TreeGrafter"/>
</dbReference>
<dbReference type="CDD" id="cd20267">
    <property type="entry name" value="Complex1_LYR_LYRM7"/>
    <property type="match status" value="1"/>
</dbReference>
<gene>
    <name evidence="12" type="primary">LOC107219497</name>
</gene>
<evidence type="ECO:0000256" key="7">
    <source>
        <dbReference type="ARBA" id="ARBA00026165"/>
    </source>
</evidence>
<dbReference type="InterPro" id="IPR045298">
    <property type="entry name" value="Complex1_LYR_LYRM7"/>
</dbReference>
<dbReference type="InterPro" id="IPR008011">
    <property type="entry name" value="Complex1_LYR_dom"/>
</dbReference>
<dbReference type="GO" id="GO:0005759">
    <property type="term" value="C:mitochondrial matrix"/>
    <property type="evidence" value="ECO:0007669"/>
    <property type="project" value="UniProtKB-SubCell"/>
</dbReference>
<keyword evidence="11" id="KW-1185">Reference proteome</keyword>
<evidence type="ECO:0000256" key="3">
    <source>
        <dbReference type="ARBA" id="ARBA00023128"/>
    </source>
</evidence>
<comment type="function">
    <text evidence="5">Assembly factor required for Rieske Fe-S protein UQCRFS1 incorporation into the cytochrome b-c1 (CIII) complex. Functions as a chaperone, binding to this subunit within the mitochondrial matrix and stabilizing it prior to its translocation and insertion into the late CIII dimeric intermediate within the mitochondrial inner membrane.</text>
</comment>
<sequence length="126" mass="14439">MSGNLRRQVLGTFKKLHRTRMNTFQDDKYALEATRNKINEEYRKCKDVTDENKIAELNEFALAVEREVRTTIVQAREVEPGKFALRVNTDTEKLDNATLDAAGCFTSTQRKPNSDFKKCSDTTNTS</sequence>
<keyword evidence="3" id="KW-0496">Mitochondrion</keyword>
<dbReference type="RefSeq" id="XP_015513222.2">
    <property type="nucleotide sequence ID" value="XM_015657736.2"/>
</dbReference>
<dbReference type="PANTHER" id="PTHR46749">
    <property type="entry name" value="COMPLEX III ASSEMBLY FACTOR LYRM7"/>
    <property type="match status" value="1"/>
</dbReference>
<evidence type="ECO:0000256" key="6">
    <source>
        <dbReference type="ARBA" id="ARBA00025809"/>
    </source>
</evidence>
<evidence type="ECO:0000256" key="4">
    <source>
        <dbReference type="ARBA" id="ARBA00023186"/>
    </source>
</evidence>
<comment type="subunit">
    <text evidence="6">Interacts with UQCRFS1.</text>
</comment>
<dbReference type="PANTHER" id="PTHR46749:SF1">
    <property type="entry name" value="COMPLEX III ASSEMBLY FACTOR LYRM7"/>
    <property type="match status" value="1"/>
</dbReference>
<evidence type="ECO:0000313" key="11">
    <source>
        <dbReference type="Proteomes" id="UP000829291"/>
    </source>
</evidence>
<keyword evidence="4" id="KW-0143">Chaperone</keyword>
<dbReference type="KEGG" id="nlo:107219497"/>
<reference evidence="12" key="1">
    <citation type="submission" date="2025-08" db="UniProtKB">
        <authorList>
            <consortium name="RefSeq"/>
        </authorList>
    </citation>
    <scope>IDENTIFICATION</scope>
    <source>
        <tissue evidence="12">Thorax and Abdomen</tissue>
    </source>
</reference>
<dbReference type="Proteomes" id="UP000829291">
    <property type="component" value="Chromosome 2"/>
</dbReference>
<evidence type="ECO:0000256" key="5">
    <source>
        <dbReference type="ARBA" id="ARBA00025430"/>
    </source>
</evidence>
<feature type="domain" description="Complex 1 LYR protein" evidence="10">
    <location>
        <begin position="7"/>
        <end position="57"/>
    </location>
</feature>
<dbReference type="Pfam" id="PF05347">
    <property type="entry name" value="Complex1_LYR"/>
    <property type="match status" value="1"/>
</dbReference>
<dbReference type="InParanoid" id="A0A6J0BGC3"/>
<comment type="similarity">
    <text evidence="2">Belongs to the complex I LYR family.</text>
</comment>
<protein>
    <recommendedName>
        <fullName evidence="7">Complex III assembly factor LYRM7</fullName>
    </recommendedName>
    <alternativeName>
        <fullName evidence="8">LYR motif-containing protein 7</fullName>
    </alternativeName>
</protein>
<evidence type="ECO:0000256" key="2">
    <source>
        <dbReference type="ARBA" id="ARBA00009508"/>
    </source>
</evidence>
<feature type="region of interest" description="Disordered" evidence="9">
    <location>
        <begin position="107"/>
        <end position="126"/>
    </location>
</feature>
<dbReference type="InterPro" id="IPR050435">
    <property type="entry name" value="MZM1/LYRM7"/>
</dbReference>
<proteinExistence type="inferred from homology"/>
<comment type="subcellular location">
    <subcellularLocation>
        <location evidence="1">Mitochondrion matrix</location>
    </subcellularLocation>
</comment>
<evidence type="ECO:0000313" key="12">
    <source>
        <dbReference type="RefSeq" id="XP_015513222.2"/>
    </source>
</evidence>
<dbReference type="GO" id="GO:0034551">
    <property type="term" value="P:mitochondrial respiratory chain complex III assembly"/>
    <property type="evidence" value="ECO:0007669"/>
    <property type="project" value="InterPro"/>
</dbReference>
<evidence type="ECO:0000259" key="10">
    <source>
        <dbReference type="Pfam" id="PF05347"/>
    </source>
</evidence>
<evidence type="ECO:0000256" key="8">
    <source>
        <dbReference type="ARBA" id="ARBA00031830"/>
    </source>
</evidence>
<evidence type="ECO:0000256" key="1">
    <source>
        <dbReference type="ARBA" id="ARBA00004305"/>
    </source>
</evidence>
<accession>A0A6J0BGC3</accession>
<name>A0A6J0BGC3_NEOLC</name>
<dbReference type="GeneID" id="107219497"/>